<proteinExistence type="predicted"/>
<evidence type="ECO:0000313" key="5">
    <source>
        <dbReference type="EMBL" id="ROV62579.1"/>
    </source>
</evidence>
<name>A0A3N3E7F8_9VIBR</name>
<evidence type="ECO:0000259" key="2">
    <source>
        <dbReference type="Pfam" id="PF05232"/>
    </source>
</evidence>
<dbReference type="InterPro" id="IPR007896">
    <property type="entry name" value="BTP_bacteria"/>
</dbReference>
<feature type="transmembrane region" description="Helical" evidence="1">
    <location>
        <begin position="103"/>
        <end position="126"/>
    </location>
</feature>
<reference evidence="4 7" key="2">
    <citation type="submission" date="2018-11" db="EMBL/GenBank/DDBJ databases">
        <title>Vibrio ponticus strain CAIM 1751 pathogenic for the snapper Lutjanus guttatus.</title>
        <authorList>
            <person name="Soto-Rodriguez S."/>
            <person name="Lozano-Olvera R."/>
            <person name="Gomez-Gil B."/>
        </authorList>
    </citation>
    <scope>NUCLEOTIDE SEQUENCE [LARGE SCALE GENOMIC DNA]</scope>
    <source>
        <strain evidence="4 7">CAIM 1751</strain>
    </source>
</reference>
<dbReference type="EMBL" id="RKIK01000001">
    <property type="protein sequence ID" value="ROV62488.1"/>
    <property type="molecule type" value="Genomic_DNA"/>
</dbReference>
<evidence type="ECO:0000256" key="1">
    <source>
        <dbReference type="SAM" id="Phobius"/>
    </source>
</evidence>
<feature type="transmembrane region" description="Helical" evidence="1">
    <location>
        <begin position="36"/>
        <end position="58"/>
    </location>
</feature>
<keyword evidence="1" id="KW-0812">Transmembrane</keyword>
<feature type="transmembrane region" description="Helical" evidence="1">
    <location>
        <begin position="7"/>
        <end position="30"/>
    </location>
</feature>
<dbReference type="Proteomes" id="UP000278792">
    <property type="component" value="Unassembled WGS sequence"/>
</dbReference>
<keyword evidence="1" id="KW-0472">Membrane</keyword>
<dbReference type="EMBL" id="RKIK01000001">
    <property type="protein sequence ID" value="ROV62579.1"/>
    <property type="molecule type" value="Genomic_DNA"/>
</dbReference>
<evidence type="ECO:0000313" key="7">
    <source>
        <dbReference type="Proteomes" id="UP000278792"/>
    </source>
</evidence>
<feature type="transmembrane region" description="Helical" evidence="1">
    <location>
        <begin position="79"/>
        <end position="97"/>
    </location>
</feature>
<dbReference type="InterPro" id="IPR058208">
    <property type="entry name" value="PACE"/>
</dbReference>
<dbReference type="RefSeq" id="WP_075648007.1">
    <property type="nucleotide sequence ID" value="NZ_AP019657.1"/>
</dbReference>
<reference evidence="3 6" key="1">
    <citation type="submission" date="2016-09" db="EMBL/GenBank/DDBJ databases">
        <title>Genomic Taxonomy of the Vibrionaceae.</title>
        <authorList>
            <person name="Gonzalez-Castillo A."/>
            <person name="Gomez-Gil B."/>
            <person name="Enciso-Ibarra K."/>
        </authorList>
    </citation>
    <scope>NUCLEOTIDE SEQUENCE [LARGE SCALE GENOMIC DNA]</scope>
    <source>
        <strain evidence="3 6">CAIM 1731</strain>
    </source>
</reference>
<evidence type="ECO:0000313" key="3">
    <source>
        <dbReference type="EMBL" id="OLQ95188.1"/>
    </source>
</evidence>
<evidence type="ECO:0000313" key="6">
    <source>
        <dbReference type="Proteomes" id="UP000186206"/>
    </source>
</evidence>
<evidence type="ECO:0000313" key="4">
    <source>
        <dbReference type="EMBL" id="ROV62488.1"/>
    </source>
</evidence>
<keyword evidence="6" id="KW-1185">Reference proteome</keyword>
<dbReference type="AlphaFoldDB" id="A0A3N3E7F8"/>
<dbReference type="Pfam" id="PF05232">
    <property type="entry name" value="BTP"/>
    <property type="match status" value="2"/>
</dbReference>
<dbReference type="NCBIfam" id="NF033664">
    <property type="entry name" value="PACE_transport"/>
    <property type="match status" value="1"/>
</dbReference>
<feature type="domain" description="Chlorhexidine efflux transporter" evidence="2">
    <location>
        <begin position="2"/>
        <end position="63"/>
    </location>
</feature>
<keyword evidence="1" id="KW-1133">Transmembrane helix</keyword>
<dbReference type="EMBL" id="MJMI01000044">
    <property type="protein sequence ID" value="OLQ95188.1"/>
    <property type="molecule type" value="Genomic_DNA"/>
</dbReference>
<feature type="domain" description="Chlorhexidine efflux transporter" evidence="2">
    <location>
        <begin position="69"/>
        <end position="131"/>
    </location>
</feature>
<dbReference type="OrthoDB" id="1631120at2"/>
<accession>A0A3N3E7F8</accession>
<comment type="caution">
    <text evidence="4">The sequence shown here is derived from an EMBL/GenBank/DDBJ whole genome shotgun (WGS) entry which is preliminary data.</text>
</comment>
<dbReference type="Proteomes" id="UP000186206">
    <property type="component" value="Unassembled WGS sequence"/>
</dbReference>
<sequence length="146" mass="16387">MQTKERIFHAITFEAVALAIIIPATALITGKATGDLAIVGIGLSLFTVVWNYFYNILFDRWFGSDRSNRSLKMRIGHTFGFEGGLIFLTVPTIAWFLQISIGAALLLEAGFLVFFFFYATGFNMAYDRIQPYKWLFGHKAKATAKA</sequence>
<organism evidence="4 7">
    <name type="scientific">Vibrio ponticus</name>
    <dbReference type="NCBI Taxonomy" id="265668"/>
    <lineage>
        <taxon>Bacteria</taxon>
        <taxon>Pseudomonadati</taxon>
        <taxon>Pseudomonadota</taxon>
        <taxon>Gammaproteobacteria</taxon>
        <taxon>Vibrionales</taxon>
        <taxon>Vibrionaceae</taxon>
        <taxon>Vibrio</taxon>
    </lineage>
</organism>
<protein>
    <submittedName>
        <fullName evidence="4">PACE efflux transporter</fullName>
    </submittedName>
</protein>
<gene>
    <name evidence="3" type="ORF">BIY21_07000</name>
    <name evidence="4" type="ORF">EGH82_00160</name>
    <name evidence="5" type="ORF">EGH82_00665</name>
</gene>